<name>A0A5B7K6I9_PORTR</name>
<organism evidence="2 3">
    <name type="scientific">Portunus trituberculatus</name>
    <name type="common">Swimming crab</name>
    <name type="synonym">Neptunus trituberculatus</name>
    <dbReference type="NCBI Taxonomy" id="210409"/>
    <lineage>
        <taxon>Eukaryota</taxon>
        <taxon>Metazoa</taxon>
        <taxon>Ecdysozoa</taxon>
        <taxon>Arthropoda</taxon>
        <taxon>Crustacea</taxon>
        <taxon>Multicrustacea</taxon>
        <taxon>Malacostraca</taxon>
        <taxon>Eumalacostraca</taxon>
        <taxon>Eucarida</taxon>
        <taxon>Decapoda</taxon>
        <taxon>Pleocyemata</taxon>
        <taxon>Brachyura</taxon>
        <taxon>Eubrachyura</taxon>
        <taxon>Portunoidea</taxon>
        <taxon>Portunidae</taxon>
        <taxon>Portuninae</taxon>
        <taxon>Portunus</taxon>
    </lineage>
</organism>
<reference evidence="2 3" key="1">
    <citation type="submission" date="2019-05" db="EMBL/GenBank/DDBJ databases">
        <title>Another draft genome of Portunus trituberculatus and its Hox gene families provides insights of decapod evolution.</title>
        <authorList>
            <person name="Jeong J.-H."/>
            <person name="Song I."/>
            <person name="Kim S."/>
            <person name="Choi T."/>
            <person name="Kim D."/>
            <person name="Ryu S."/>
            <person name="Kim W."/>
        </authorList>
    </citation>
    <scope>NUCLEOTIDE SEQUENCE [LARGE SCALE GENOMIC DNA]</scope>
    <source>
        <tissue evidence="2">Muscle</tissue>
    </source>
</reference>
<evidence type="ECO:0000313" key="2">
    <source>
        <dbReference type="EMBL" id="MPD02620.1"/>
    </source>
</evidence>
<evidence type="ECO:0000313" key="3">
    <source>
        <dbReference type="Proteomes" id="UP000324222"/>
    </source>
</evidence>
<dbReference type="EMBL" id="VSRR010132307">
    <property type="protein sequence ID" value="MPD02620.1"/>
    <property type="molecule type" value="Genomic_DNA"/>
</dbReference>
<dbReference type="AlphaFoldDB" id="A0A5B7K6I9"/>
<sequence length="154" mass="17059">MLGYTPALPLREPVEGRREGAGGELMAEKAEEEKEEKEEKEEEGLAGEGGPWEHRLSRQSLRQLSCQQHNAQSSAQTQFLPSGGPSDGMSYNQSCKNDGCRPPLPLPFPLLLLHHPPFFVSPGTATTITTTTTIIEKKKRLNLVKYYSILPEDV</sequence>
<dbReference type="Proteomes" id="UP000324222">
    <property type="component" value="Unassembled WGS sequence"/>
</dbReference>
<feature type="compositionally biased region" description="Basic and acidic residues" evidence="1">
    <location>
        <begin position="12"/>
        <end position="32"/>
    </location>
</feature>
<protein>
    <submittedName>
        <fullName evidence="2">Uncharacterized protein</fullName>
    </submittedName>
</protein>
<gene>
    <name evidence="2" type="ORF">E2C01_098214</name>
</gene>
<feature type="compositionally biased region" description="Acidic residues" evidence="1">
    <location>
        <begin position="33"/>
        <end position="45"/>
    </location>
</feature>
<feature type="compositionally biased region" description="Low complexity" evidence="1">
    <location>
        <begin position="58"/>
        <end position="68"/>
    </location>
</feature>
<feature type="compositionally biased region" description="Polar residues" evidence="1">
    <location>
        <begin position="69"/>
        <end position="80"/>
    </location>
</feature>
<proteinExistence type="predicted"/>
<accession>A0A5B7K6I9</accession>
<evidence type="ECO:0000256" key="1">
    <source>
        <dbReference type="SAM" id="MobiDB-lite"/>
    </source>
</evidence>
<feature type="region of interest" description="Disordered" evidence="1">
    <location>
        <begin position="1"/>
        <end position="96"/>
    </location>
</feature>
<comment type="caution">
    <text evidence="2">The sequence shown here is derived from an EMBL/GenBank/DDBJ whole genome shotgun (WGS) entry which is preliminary data.</text>
</comment>
<keyword evidence="3" id="KW-1185">Reference proteome</keyword>